<keyword evidence="1" id="KW-0378">Hydrolase</keyword>
<gene>
    <name evidence="3" type="ORF">ABC969_07830</name>
</gene>
<comment type="caution">
    <text evidence="3">The sequence shown here is derived from an EMBL/GenBank/DDBJ whole genome shotgun (WGS) entry which is preliminary data.</text>
</comment>
<name>A0ABU9XTQ7_9SPHN</name>
<dbReference type="RefSeq" id="WP_345864117.1">
    <property type="nucleotide sequence ID" value="NZ_JBDIMF010000002.1"/>
</dbReference>
<dbReference type="Proteomes" id="UP001404104">
    <property type="component" value="Unassembled WGS sequence"/>
</dbReference>
<evidence type="ECO:0000313" key="4">
    <source>
        <dbReference type="Proteomes" id="UP001404104"/>
    </source>
</evidence>
<sequence length="276" mass="29995">MPAPDPAPAALDFATEQERMTLPVKIADSGPYAFIVDTGSQRTVISRQLAERLRLAPGRNVRITAMTGQSNVTTAIIPLITVGLLAGSRIEAPMLEAQHLGADGLLGLDTLQGRKLTIDFDRRQMTVTTAEKRRRTSRTLPGEIVVTARSVLGQLVVTDAVYRGSSIRVILDTGAAVTIGNLALQRRVGRRKLTPVAVTSVTGSVLQAAYTQIQEVSVGDIKFQNLPVAFADAAPFERFGLHKRPALLLGMDAMRLFRRVDIDFTNREVRFALPRG</sequence>
<organism evidence="3 4">
    <name type="scientific">Sphingomonas qilianensis</name>
    <dbReference type="NCBI Taxonomy" id="1736690"/>
    <lineage>
        <taxon>Bacteria</taxon>
        <taxon>Pseudomonadati</taxon>
        <taxon>Pseudomonadota</taxon>
        <taxon>Alphaproteobacteria</taxon>
        <taxon>Sphingomonadales</taxon>
        <taxon>Sphingomonadaceae</taxon>
        <taxon>Sphingomonas</taxon>
    </lineage>
</organism>
<dbReference type="InterPro" id="IPR001995">
    <property type="entry name" value="Peptidase_A2_cat"/>
</dbReference>
<dbReference type="Pfam" id="PF13975">
    <property type="entry name" value="gag-asp_proteas"/>
    <property type="match status" value="1"/>
</dbReference>
<evidence type="ECO:0000313" key="3">
    <source>
        <dbReference type="EMBL" id="MEN2786326.1"/>
    </source>
</evidence>
<dbReference type="Gene3D" id="2.40.70.10">
    <property type="entry name" value="Acid Proteases"/>
    <property type="match status" value="2"/>
</dbReference>
<dbReference type="GO" id="GO:0008233">
    <property type="term" value="F:peptidase activity"/>
    <property type="evidence" value="ECO:0007669"/>
    <property type="project" value="UniProtKB-KW"/>
</dbReference>
<dbReference type="CDD" id="cd05483">
    <property type="entry name" value="retropepsin_like_bacteria"/>
    <property type="match status" value="1"/>
</dbReference>
<feature type="domain" description="Peptidase A2" evidence="2">
    <location>
        <begin position="167"/>
        <end position="253"/>
    </location>
</feature>
<dbReference type="SUPFAM" id="SSF50630">
    <property type="entry name" value="Acid proteases"/>
    <property type="match status" value="2"/>
</dbReference>
<dbReference type="InterPro" id="IPR021109">
    <property type="entry name" value="Peptidase_aspartic_dom_sf"/>
</dbReference>
<dbReference type="Pfam" id="PF13650">
    <property type="entry name" value="Asp_protease_2"/>
    <property type="match status" value="1"/>
</dbReference>
<keyword evidence="3" id="KW-0645">Protease</keyword>
<dbReference type="EMBL" id="JBDIMF010000002">
    <property type="protein sequence ID" value="MEN2786326.1"/>
    <property type="molecule type" value="Genomic_DNA"/>
</dbReference>
<accession>A0ABU9XTQ7</accession>
<evidence type="ECO:0000259" key="2">
    <source>
        <dbReference type="PROSITE" id="PS50175"/>
    </source>
</evidence>
<proteinExistence type="predicted"/>
<protein>
    <submittedName>
        <fullName evidence="3">Aspartyl protease family protein</fullName>
    </submittedName>
</protein>
<dbReference type="PROSITE" id="PS00141">
    <property type="entry name" value="ASP_PROTEASE"/>
    <property type="match status" value="2"/>
</dbReference>
<dbReference type="GO" id="GO:0006508">
    <property type="term" value="P:proteolysis"/>
    <property type="evidence" value="ECO:0007669"/>
    <property type="project" value="UniProtKB-KW"/>
</dbReference>
<dbReference type="PROSITE" id="PS50175">
    <property type="entry name" value="ASP_PROT_RETROV"/>
    <property type="match status" value="1"/>
</dbReference>
<evidence type="ECO:0000256" key="1">
    <source>
        <dbReference type="ARBA" id="ARBA00022801"/>
    </source>
</evidence>
<reference evidence="3 4" key="1">
    <citation type="submission" date="2024-05" db="EMBL/GenBank/DDBJ databases">
        <authorList>
            <person name="Liu Q."/>
            <person name="Xin Y.-H."/>
        </authorList>
    </citation>
    <scope>NUCLEOTIDE SEQUENCE [LARGE SCALE GENOMIC DNA]</scope>
    <source>
        <strain evidence="3 4">CGMCC 1.15349</strain>
    </source>
</reference>
<dbReference type="InterPro" id="IPR001969">
    <property type="entry name" value="Aspartic_peptidase_AS"/>
</dbReference>
<dbReference type="InterPro" id="IPR034122">
    <property type="entry name" value="Retropepsin-like_bacterial"/>
</dbReference>
<keyword evidence="4" id="KW-1185">Reference proteome</keyword>